<proteinExistence type="predicted"/>
<dbReference type="KEGG" id="smia:P344_02310"/>
<dbReference type="Proteomes" id="UP000019260">
    <property type="component" value="Chromosome"/>
</dbReference>
<dbReference type="NCBIfam" id="NF038029">
    <property type="entry name" value="LP_plasma"/>
    <property type="match status" value="1"/>
</dbReference>
<dbReference type="EMBL" id="CP006720">
    <property type="protein sequence ID" value="AHI57809.1"/>
    <property type="molecule type" value="Genomic_DNA"/>
</dbReference>
<evidence type="ECO:0000313" key="2">
    <source>
        <dbReference type="Proteomes" id="UP000019260"/>
    </source>
</evidence>
<keyword evidence="2" id="KW-1185">Reference proteome</keyword>
<protein>
    <recommendedName>
        <fullName evidence="3">Lipoprotein</fullName>
    </recommendedName>
</protein>
<dbReference type="HOGENOM" id="CLU_3367401_0_0_14"/>
<dbReference type="AlphaFoldDB" id="W6AVR9"/>
<dbReference type="PROSITE" id="PS51257">
    <property type="entry name" value="PROKAR_LIPOPROTEIN"/>
    <property type="match status" value="1"/>
</dbReference>
<organism evidence="1 2">
    <name type="scientific">Spiroplasma mirum ATCC 29335</name>
    <dbReference type="NCBI Taxonomy" id="838561"/>
    <lineage>
        <taxon>Bacteria</taxon>
        <taxon>Bacillati</taxon>
        <taxon>Mycoplasmatota</taxon>
        <taxon>Mollicutes</taxon>
        <taxon>Entomoplasmatales</taxon>
        <taxon>Spiroplasmataceae</taxon>
        <taxon>Spiroplasma</taxon>
    </lineage>
</organism>
<dbReference type="RefSeq" id="WP_158500450.1">
    <property type="nucleotide sequence ID" value="NZ_CP002082.1"/>
</dbReference>
<reference evidence="1 2" key="1">
    <citation type="submission" date="2013-09" db="EMBL/GenBank/DDBJ databases">
        <title>Complete genome sequence of Spiroplasma mirum suckling mouse cataract agent.</title>
        <authorList>
            <person name="Landry C.A."/>
            <person name="Bastian F.O."/>
            <person name="Thune R.L."/>
        </authorList>
    </citation>
    <scope>NUCLEOTIDE SEQUENCE [LARGE SCALE GENOMIC DNA]</scope>
    <source>
        <strain evidence="1 2">SMCA</strain>
    </source>
</reference>
<dbReference type="PATRIC" id="fig|838561.3.peg.443"/>
<name>W6AVR9_9MOLU</name>
<evidence type="ECO:0000313" key="1">
    <source>
        <dbReference type="EMBL" id="AHI57809.1"/>
    </source>
</evidence>
<sequence>MRKLLAILGSLNIILTSNFTVTSCDIFIDKNNTPT</sequence>
<dbReference type="InterPro" id="IPR054816">
    <property type="entry name" value="Lipoprotein_mollicutes-type_CS"/>
</dbReference>
<gene>
    <name evidence="1" type="ORF">P344_02310</name>
</gene>
<accession>W6AVR9</accession>
<evidence type="ECO:0008006" key="3">
    <source>
        <dbReference type="Google" id="ProtNLM"/>
    </source>
</evidence>